<feature type="transmembrane region" description="Helical" evidence="14">
    <location>
        <begin position="428"/>
        <end position="447"/>
    </location>
</feature>
<keyword evidence="17" id="KW-1185">Reference proteome</keyword>
<evidence type="ECO:0000256" key="15">
    <source>
        <dbReference type="SAM" id="SignalP"/>
    </source>
</evidence>
<keyword evidence="9 14" id="KW-1133">Transmembrane helix</keyword>
<feature type="signal peptide" evidence="15">
    <location>
        <begin position="1"/>
        <end position="20"/>
    </location>
</feature>
<dbReference type="PANTHER" id="PTHR28012">
    <property type="entry name" value="NUCLEAR FUSION PROTEIN KAR5"/>
    <property type="match status" value="1"/>
</dbReference>
<keyword evidence="8" id="KW-0256">Endoplasmic reticulum</keyword>
<accession>A0A6G1GMA2</accession>
<proteinExistence type="inferred from homology"/>
<evidence type="ECO:0000256" key="5">
    <source>
        <dbReference type="ARBA" id="ARBA00022459"/>
    </source>
</evidence>
<evidence type="ECO:0000256" key="12">
    <source>
        <dbReference type="ARBA" id="ARBA00023242"/>
    </source>
</evidence>
<dbReference type="GO" id="GO:0031965">
    <property type="term" value="C:nuclear membrane"/>
    <property type="evidence" value="ECO:0007669"/>
    <property type="project" value="UniProtKB-SubCell"/>
</dbReference>
<evidence type="ECO:0000256" key="10">
    <source>
        <dbReference type="ARBA" id="ARBA00023136"/>
    </source>
</evidence>
<evidence type="ECO:0000256" key="14">
    <source>
        <dbReference type="SAM" id="Phobius"/>
    </source>
</evidence>
<comment type="function">
    <text evidence="1">Required for nuclear membrane fusion during karyogamy.</text>
</comment>
<reference evidence="16" key="1">
    <citation type="journal article" date="2020" name="Stud. Mycol.">
        <title>101 Dothideomycetes genomes: a test case for predicting lifestyles and emergence of pathogens.</title>
        <authorList>
            <person name="Haridas S."/>
            <person name="Albert R."/>
            <person name="Binder M."/>
            <person name="Bloem J."/>
            <person name="Labutti K."/>
            <person name="Salamov A."/>
            <person name="Andreopoulos B."/>
            <person name="Baker S."/>
            <person name="Barry K."/>
            <person name="Bills G."/>
            <person name="Bluhm B."/>
            <person name="Cannon C."/>
            <person name="Castanera R."/>
            <person name="Culley D."/>
            <person name="Daum C."/>
            <person name="Ezra D."/>
            <person name="Gonzalez J."/>
            <person name="Henrissat B."/>
            <person name="Kuo A."/>
            <person name="Liang C."/>
            <person name="Lipzen A."/>
            <person name="Lutzoni F."/>
            <person name="Magnuson J."/>
            <person name="Mondo S."/>
            <person name="Nolan M."/>
            <person name="Ohm R."/>
            <person name="Pangilinan J."/>
            <person name="Park H.-J."/>
            <person name="Ramirez L."/>
            <person name="Alfaro M."/>
            <person name="Sun H."/>
            <person name="Tritt A."/>
            <person name="Yoshinaga Y."/>
            <person name="Zwiers L.-H."/>
            <person name="Turgeon B."/>
            <person name="Goodwin S."/>
            <person name="Spatafora J."/>
            <person name="Crous P."/>
            <person name="Grigoriev I."/>
        </authorList>
    </citation>
    <scope>NUCLEOTIDE SEQUENCE</scope>
    <source>
        <strain evidence="16">CBS 113979</strain>
    </source>
</reference>
<protein>
    <recommendedName>
        <fullName evidence="18">Nuclear membrane fusion protein Kar5</fullName>
    </recommendedName>
</protein>
<organism evidence="16 17">
    <name type="scientific">Aulographum hederae CBS 113979</name>
    <dbReference type="NCBI Taxonomy" id="1176131"/>
    <lineage>
        <taxon>Eukaryota</taxon>
        <taxon>Fungi</taxon>
        <taxon>Dikarya</taxon>
        <taxon>Ascomycota</taxon>
        <taxon>Pezizomycotina</taxon>
        <taxon>Dothideomycetes</taxon>
        <taxon>Pleosporomycetidae</taxon>
        <taxon>Aulographales</taxon>
        <taxon>Aulographaceae</taxon>
    </lineage>
</organism>
<feature type="chain" id="PRO_5026279875" description="Nuclear membrane fusion protein Kar5" evidence="15">
    <location>
        <begin position="21"/>
        <end position="506"/>
    </location>
</feature>
<evidence type="ECO:0000256" key="4">
    <source>
        <dbReference type="ARBA" id="ARBA00010473"/>
    </source>
</evidence>
<comment type="subcellular location">
    <subcellularLocation>
        <location evidence="3">Endoplasmic reticulum membrane</location>
    </subcellularLocation>
    <subcellularLocation>
        <location evidence="2">Nucleus membrane</location>
    </subcellularLocation>
</comment>
<dbReference type="AlphaFoldDB" id="A0A6G1GMA2"/>
<evidence type="ECO:0000256" key="7">
    <source>
        <dbReference type="ARBA" id="ARBA00022729"/>
    </source>
</evidence>
<feature type="transmembrane region" description="Helical" evidence="14">
    <location>
        <begin position="404"/>
        <end position="421"/>
    </location>
</feature>
<evidence type="ECO:0000256" key="1">
    <source>
        <dbReference type="ARBA" id="ARBA00003389"/>
    </source>
</evidence>
<keyword evidence="6 14" id="KW-0812">Transmembrane</keyword>
<keyword evidence="10 14" id="KW-0472">Membrane</keyword>
<keyword evidence="7 15" id="KW-0732">Signal</keyword>
<evidence type="ECO:0000256" key="2">
    <source>
        <dbReference type="ARBA" id="ARBA00004126"/>
    </source>
</evidence>
<dbReference type="GO" id="GO:0048288">
    <property type="term" value="P:nuclear membrane fusion involved in karyogamy"/>
    <property type="evidence" value="ECO:0007669"/>
    <property type="project" value="InterPro"/>
</dbReference>
<keyword evidence="5" id="KW-0415">Karyogamy</keyword>
<comment type="similarity">
    <text evidence="4">Belongs to the KAR5 family.</text>
</comment>
<evidence type="ECO:0000256" key="9">
    <source>
        <dbReference type="ARBA" id="ARBA00022989"/>
    </source>
</evidence>
<evidence type="ECO:0000256" key="8">
    <source>
        <dbReference type="ARBA" id="ARBA00022824"/>
    </source>
</evidence>
<dbReference type="InterPro" id="IPR007292">
    <property type="entry name" value="Nuclear_fusion_Kar5"/>
</dbReference>
<dbReference type="PANTHER" id="PTHR28012:SF1">
    <property type="entry name" value="NUCLEAR FUSION PROTEIN KAR5"/>
    <property type="match status" value="1"/>
</dbReference>
<sequence>MVKLIAAFLTGLTLSSVAIGSEVSASQDIDHPKASPFQLSHELLEVSSRNDEVFHQAGKFIDAWKNEPTCTRRAVHTLIDSCKSIGSNSDHRSKAPIPDGDVALDKVKDEFAIRLALCELRGTEASLPEKCSKFLLVPCEKSRNWNYFANREAPTDEKCYQPLTEDEIDACRRALSSSTQSWISYSNARQNSVVVCQATRAAVEKDKLISMWSALNKGQADAIASLIQNLQSLSGFLKAQSDFFETKSAEMETSVDGFVSRLGKKAEAYFDVVASRFQSVVRQSDEAEKSMDRAADKAESLNDKLRSMQEDTTEMSVALKKGTSGAEVALTNLRQGIAVVTENTIPELRQALDSYVQTVGHAFEEFEERLEGANSKIDRLTGQLGEYTDSLSAFFSTWNAVTQLAFPIFALGACTFVAACVSRGLGGLVAWIGGTALYLFHFGLPSGMSQIATGAIINYRWIGGALVLVLFMAIFGIRYRITTRREDRQHELPLHTGDATGTKPTS</sequence>
<dbReference type="Proteomes" id="UP000800041">
    <property type="component" value="Unassembled WGS sequence"/>
</dbReference>
<keyword evidence="11" id="KW-0325">Glycoprotein</keyword>
<evidence type="ECO:0000256" key="13">
    <source>
        <dbReference type="SAM" id="Coils"/>
    </source>
</evidence>
<name>A0A6G1GMA2_9PEZI</name>
<dbReference type="EMBL" id="ML977190">
    <property type="protein sequence ID" value="KAF1981962.1"/>
    <property type="molecule type" value="Genomic_DNA"/>
</dbReference>
<feature type="transmembrane region" description="Helical" evidence="14">
    <location>
        <begin position="459"/>
        <end position="479"/>
    </location>
</feature>
<evidence type="ECO:0000256" key="3">
    <source>
        <dbReference type="ARBA" id="ARBA00004586"/>
    </source>
</evidence>
<evidence type="ECO:0008006" key="18">
    <source>
        <dbReference type="Google" id="ProtNLM"/>
    </source>
</evidence>
<gene>
    <name evidence="16" type="ORF">K402DRAFT_215693</name>
</gene>
<keyword evidence="12" id="KW-0539">Nucleus</keyword>
<dbReference type="OrthoDB" id="5311848at2759"/>
<keyword evidence="13" id="KW-0175">Coiled coil</keyword>
<feature type="coiled-coil region" evidence="13">
    <location>
        <begin position="284"/>
        <end position="311"/>
    </location>
</feature>
<evidence type="ECO:0000256" key="6">
    <source>
        <dbReference type="ARBA" id="ARBA00022692"/>
    </source>
</evidence>
<dbReference type="GO" id="GO:0005789">
    <property type="term" value="C:endoplasmic reticulum membrane"/>
    <property type="evidence" value="ECO:0007669"/>
    <property type="project" value="UniProtKB-SubCell"/>
</dbReference>
<dbReference type="GO" id="GO:0000742">
    <property type="term" value="P:karyogamy involved in conjugation with cellular fusion"/>
    <property type="evidence" value="ECO:0007669"/>
    <property type="project" value="InterPro"/>
</dbReference>
<evidence type="ECO:0000256" key="11">
    <source>
        <dbReference type="ARBA" id="ARBA00023180"/>
    </source>
</evidence>
<evidence type="ECO:0000313" key="16">
    <source>
        <dbReference type="EMBL" id="KAF1981962.1"/>
    </source>
</evidence>
<evidence type="ECO:0000313" key="17">
    <source>
        <dbReference type="Proteomes" id="UP000800041"/>
    </source>
</evidence>